<dbReference type="SUPFAM" id="SSF51717">
    <property type="entry name" value="Dihydropteroate synthetase-like"/>
    <property type="match status" value="1"/>
</dbReference>
<proteinExistence type="predicted"/>
<sequence length="470" mass="52000">MSEHLLFLTGSLAEASLRQVLHAMAPTPVTWEVRPLKIKVAALLTGEMIKRQLADTGSASRVVIPGRCRGDLEGLSEHYGTPFQRGPDELRDLPEWLGQAGQPADLSQHDVLIFAEIVDAPNLTPASILHQAELFRQDGADIIDLGCLPDQPFPHLAESVRLLKSEGFRVSVDSHRDEELLAGGKAGADYLLSLTEQTLWIADEVAATPILIPHTAGDLESLQRAWETLDSKGRSCFIDPILDPIHFGFTESVVRYHEARRRLPDAPMMMGVGNLTELTEADTSGINALLFGIISELHVGAVLTTAVSPHCRSAIREADLSRRIMYRSRADRTLPKRLHGGLSNRHERNPFPYDSAEISSAANRVKDRNFRIQVNQQGIHIYNRDALHQAVDPFDLFPHLGVEEDGSHAFYLGVELARAQIALQLGKRYTQDQMLDWGVATPPTEENLLEYAKPGSTKQGRKPLTKKGTK</sequence>
<dbReference type="InterPro" id="IPR011005">
    <property type="entry name" value="Dihydropteroate_synth-like_sf"/>
</dbReference>
<accession>A0A2N6CWR2</accession>
<evidence type="ECO:0000256" key="1">
    <source>
        <dbReference type="SAM" id="MobiDB-lite"/>
    </source>
</evidence>
<dbReference type="STRING" id="1111735.GCA_000428045_03799"/>
<protein>
    <submittedName>
        <fullName evidence="3">Dihydropteroate synthase</fullName>
    </submittedName>
</protein>
<feature type="compositionally biased region" description="Basic residues" evidence="1">
    <location>
        <begin position="459"/>
        <end position="470"/>
    </location>
</feature>
<dbReference type="AlphaFoldDB" id="A0A2N6CWR2"/>
<organism evidence="3 4">
    <name type="scientific">Sedimenticola selenatireducens</name>
    <dbReference type="NCBI Taxonomy" id="191960"/>
    <lineage>
        <taxon>Bacteria</taxon>
        <taxon>Pseudomonadati</taxon>
        <taxon>Pseudomonadota</taxon>
        <taxon>Gammaproteobacteria</taxon>
        <taxon>Chromatiales</taxon>
        <taxon>Sedimenticolaceae</taxon>
        <taxon>Sedimenticola</taxon>
    </lineage>
</organism>
<comment type="caution">
    <text evidence="3">The sequence shown here is derived from an EMBL/GenBank/DDBJ whole genome shotgun (WGS) entry which is preliminary data.</text>
</comment>
<dbReference type="InterPro" id="IPR045406">
    <property type="entry name" value="DUF6513"/>
</dbReference>
<gene>
    <name evidence="3" type="ORF">C0630_09290</name>
</gene>
<name>A0A2N6CWR2_9GAMM</name>
<dbReference type="Proteomes" id="UP000235015">
    <property type="component" value="Unassembled WGS sequence"/>
</dbReference>
<dbReference type="InterPro" id="IPR000489">
    <property type="entry name" value="Pterin-binding_dom"/>
</dbReference>
<evidence type="ECO:0000259" key="2">
    <source>
        <dbReference type="PROSITE" id="PS50972"/>
    </source>
</evidence>
<dbReference type="RefSeq" id="WP_273439034.1">
    <property type="nucleotide sequence ID" value="NZ_PKUN01000010.1"/>
</dbReference>
<dbReference type="EMBL" id="PKUN01000010">
    <property type="protein sequence ID" value="PLX61724.1"/>
    <property type="molecule type" value="Genomic_DNA"/>
</dbReference>
<dbReference type="GO" id="GO:0042558">
    <property type="term" value="P:pteridine-containing compound metabolic process"/>
    <property type="evidence" value="ECO:0007669"/>
    <property type="project" value="InterPro"/>
</dbReference>
<dbReference type="PROSITE" id="PS50972">
    <property type="entry name" value="PTERIN_BINDING"/>
    <property type="match status" value="1"/>
</dbReference>
<evidence type="ECO:0000313" key="3">
    <source>
        <dbReference type="EMBL" id="PLX61724.1"/>
    </source>
</evidence>
<dbReference type="Pfam" id="PF20123">
    <property type="entry name" value="DUF6513"/>
    <property type="match status" value="1"/>
</dbReference>
<evidence type="ECO:0000313" key="4">
    <source>
        <dbReference type="Proteomes" id="UP000235015"/>
    </source>
</evidence>
<reference evidence="3 4" key="1">
    <citation type="submission" date="2017-11" db="EMBL/GenBank/DDBJ databases">
        <title>Genome-resolved metagenomics identifies genetic mobility, metabolic interactions, and unexpected diversity in perchlorate-reducing communities.</title>
        <authorList>
            <person name="Barnum T.P."/>
            <person name="Figueroa I.A."/>
            <person name="Carlstrom C.I."/>
            <person name="Lucas L.N."/>
            <person name="Engelbrektson A.L."/>
            <person name="Coates J.D."/>
        </authorList>
    </citation>
    <scope>NUCLEOTIDE SEQUENCE [LARGE SCALE GENOMIC DNA]</scope>
    <source>
        <strain evidence="3">BM301</strain>
    </source>
</reference>
<feature type="region of interest" description="Disordered" evidence="1">
    <location>
        <begin position="449"/>
        <end position="470"/>
    </location>
</feature>
<feature type="domain" description="Pterin-binding" evidence="2">
    <location>
        <begin position="94"/>
        <end position="326"/>
    </location>
</feature>